<dbReference type="EMBL" id="JAHQCW010000086">
    <property type="protein sequence ID" value="MBU9739731.1"/>
    <property type="molecule type" value="Genomic_DNA"/>
</dbReference>
<sequence>MNRKDIVLIHGTDYKSMAKKVLERGDVAADIGDRDKKIGLKPNLVTVKDPAEGATTHRELLAGVIEYLQEQGFENITVMESSWVGDRTGEAFRAAGYDRVCSRYQVPFVDLKKDSWKEYDAHGMKIKLCDQAASVDYMINLPVLKGHCQTTVTCALKNNKGVIPDSEKRRFHTLGLHKPIAHLNTIARNDFILVDNICGDLDFEEGGNPVVMNRILGFKDPVLCDAFVCDTMGYSAKDVPYILLAEQLGVGSTDLAHAHRIYLNQPQPSENFHPSVMTRRVQELAAYTAPKDACSACYGSLIYALDRLNRSARLKDGLPPIAIGQGYQGTTGSIGVGPCTSCFKKSLPGCPPSSADMVRFLAENW</sequence>
<keyword evidence="3" id="KW-1185">Reference proteome</keyword>
<proteinExistence type="predicted"/>
<evidence type="ECO:0000313" key="3">
    <source>
        <dbReference type="Proteomes" id="UP000712157"/>
    </source>
</evidence>
<name>A0A949K7S9_9FIRM</name>
<organism evidence="2 3">
    <name type="scientific">Diplocloster agilis</name>
    <dbReference type="NCBI Taxonomy" id="2850323"/>
    <lineage>
        <taxon>Bacteria</taxon>
        <taxon>Bacillati</taxon>
        <taxon>Bacillota</taxon>
        <taxon>Clostridia</taxon>
        <taxon>Lachnospirales</taxon>
        <taxon>Lachnospiraceae</taxon>
        <taxon>Diplocloster</taxon>
    </lineage>
</organism>
<protein>
    <submittedName>
        <fullName evidence="2">DUF362 domain-containing protein</fullName>
    </submittedName>
</protein>
<feature type="domain" description="DUF362" evidence="1">
    <location>
        <begin position="38"/>
        <end position="230"/>
    </location>
</feature>
<dbReference type="InterPro" id="IPR007160">
    <property type="entry name" value="DUF362"/>
</dbReference>
<reference evidence="2" key="1">
    <citation type="submission" date="2021-06" db="EMBL/GenBank/DDBJ databases">
        <title>Description of novel taxa of the family Lachnospiraceae.</title>
        <authorList>
            <person name="Chaplin A.V."/>
            <person name="Sokolova S.R."/>
            <person name="Pikina A.P."/>
            <person name="Korzhanova M."/>
            <person name="Belova V."/>
            <person name="Korostin D."/>
            <person name="Efimov B.A."/>
        </authorList>
    </citation>
    <scope>NUCLEOTIDE SEQUENCE</scope>
    <source>
        <strain evidence="2">ASD5720</strain>
    </source>
</reference>
<dbReference type="RefSeq" id="WP_238723466.1">
    <property type="nucleotide sequence ID" value="NZ_JAHQCW010000086.1"/>
</dbReference>
<gene>
    <name evidence="2" type="ORF">KTH89_24680</name>
</gene>
<dbReference type="Pfam" id="PF04015">
    <property type="entry name" value="DUF362"/>
    <property type="match status" value="1"/>
</dbReference>
<accession>A0A949K7S9</accession>
<evidence type="ECO:0000259" key="1">
    <source>
        <dbReference type="Pfam" id="PF04015"/>
    </source>
</evidence>
<dbReference type="Proteomes" id="UP000712157">
    <property type="component" value="Unassembled WGS sequence"/>
</dbReference>
<evidence type="ECO:0000313" key="2">
    <source>
        <dbReference type="EMBL" id="MBU9739731.1"/>
    </source>
</evidence>
<comment type="caution">
    <text evidence="2">The sequence shown here is derived from an EMBL/GenBank/DDBJ whole genome shotgun (WGS) entry which is preliminary data.</text>
</comment>
<dbReference type="AlphaFoldDB" id="A0A949K7S9"/>